<proteinExistence type="inferred from homology"/>
<dbReference type="Gene3D" id="2.20.25.10">
    <property type="match status" value="1"/>
</dbReference>
<dbReference type="Pfam" id="PF03966">
    <property type="entry name" value="Trm112p"/>
    <property type="match status" value="1"/>
</dbReference>
<dbReference type="PANTHER" id="PTHR33505">
    <property type="entry name" value="ZGC:162634"/>
    <property type="match status" value="1"/>
</dbReference>
<dbReference type="PANTHER" id="PTHR33505:SF4">
    <property type="entry name" value="PROTEIN PREY, MITOCHONDRIAL"/>
    <property type="match status" value="1"/>
</dbReference>
<gene>
    <name evidence="2" type="ORF">OA57_03695</name>
</gene>
<evidence type="ECO:0000313" key="2">
    <source>
        <dbReference type="EMBL" id="KGQ70817.1"/>
    </source>
</evidence>
<dbReference type="GO" id="GO:0005829">
    <property type="term" value="C:cytosol"/>
    <property type="evidence" value="ECO:0007669"/>
    <property type="project" value="TreeGrafter"/>
</dbReference>
<dbReference type="AlphaFoldDB" id="A0A0A3AST7"/>
<dbReference type="RefSeq" id="WP_034613751.1">
    <property type="nucleotide sequence ID" value="NZ_JSUM01000005.1"/>
</dbReference>
<dbReference type="EMBL" id="JSUM01000005">
    <property type="protein sequence ID" value="KGQ70817.1"/>
    <property type="molecule type" value="Genomic_DNA"/>
</dbReference>
<evidence type="ECO:0000313" key="3">
    <source>
        <dbReference type="Proteomes" id="UP000030380"/>
    </source>
</evidence>
<name>A0A0A3AST7_9PAST</name>
<keyword evidence="3" id="KW-1185">Reference proteome</keyword>
<comment type="caution">
    <text evidence="2">The sequence shown here is derived from an EMBL/GenBank/DDBJ whole genome shotgun (WGS) entry which is preliminary data.</text>
</comment>
<reference evidence="2 3" key="1">
    <citation type="submission" date="2014-11" db="EMBL/GenBank/DDBJ databases">
        <title>Draft genome sequence of Chelonobacter oris 1662T, associated with respiratory disease in Hermann's Tortoises.</title>
        <authorList>
            <person name="Kudirkiene E."/>
            <person name="Hansen M.J."/>
            <person name="Bojesen A.M."/>
        </authorList>
    </citation>
    <scope>NUCLEOTIDE SEQUENCE [LARGE SCALE GENOMIC DNA]</scope>
    <source>
        <strain evidence="2 3">1662</strain>
    </source>
</reference>
<dbReference type="InterPro" id="IPR005651">
    <property type="entry name" value="Trm112-like"/>
</dbReference>
<comment type="similarity">
    <text evidence="1">Belongs to the UPF0434 family.</text>
</comment>
<evidence type="ECO:0000256" key="1">
    <source>
        <dbReference type="HAMAP-Rule" id="MF_01187"/>
    </source>
</evidence>
<dbReference type="SUPFAM" id="SSF158997">
    <property type="entry name" value="Trm112p-like"/>
    <property type="match status" value="1"/>
</dbReference>
<protein>
    <recommendedName>
        <fullName evidence="1">UPF0434 protein OA57_03695</fullName>
    </recommendedName>
</protein>
<accession>A0A0A3AST7</accession>
<dbReference type="Proteomes" id="UP000030380">
    <property type="component" value="Unassembled WGS sequence"/>
</dbReference>
<dbReference type="OrthoDB" id="9812205at2"/>
<organism evidence="2 3">
    <name type="scientific">Chelonobacter oris</name>
    <dbReference type="NCBI Taxonomy" id="505317"/>
    <lineage>
        <taxon>Bacteria</taxon>
        <taxon>Pseudomonadati</taxon>
        <taxon>Pseudomonadota</taxon>
        <taxon>Gammaproteobacteria</taxon>
        <taxon>Pasteurellales</taxon>
        <taxon>Pasteurellaceae</taxon>
        <taxon>Chelonobacter</taxon>
    </lineage>
</organism>
<dbReference type="HAMAP" id="MF_01187">
    <property type="entry name" value="UPF0434"/>
    <property type="match status" value="1"/>
</dbReference>
<sequence>MNNKILQVIACPRCHAKLQYDKENQRLICEYEHLSYPIRNGIPVLLPESGVALNDNQKES</sequence>
<dbReference type="STRING" id="505317.OA57_03695"/>